<evidence type="ECO:0000313" key="2">
    <source>
        <dbReference type="Proteomes" id="UP001419268"/>
    </source>
</evidence>
<proteinExistence type="predicted"/>
<dbReference type="AlphaFoldDB" id="A0AAP0HHS6"/>
<reference evidence="1 2" key="1">
    <citation type="submission" date="2024-01" db="EMBL/GenBank/DDBJ databases">
        <title>Genome assemblies of Stephania.</title>
        <authorList>
            <person name="Yang L."/>
        </authorList>
    </citation>
    <scope>NUCLEOTIDE SEQUENCE [LARGE SCALE GENOMIC DNA]</scope>
    <source>
        <strain evidence="1">JXDWG</strain>
        <tissue evidence="1">Leaf</tissue>
    </source>
</reference>
<dbReference type="Proteomes" id="UP001419268">
    <property type="component" value="Unassembled WGS sequence"/>
</dbReference>
<organism evidence="1 2">
    <name type="scientific">Stephania cephalantha</name>
    <dbReference type="NCBI Taxonomy" id="152367"/>
    <lineage>
        <taxon>Eukaryota</taxon>
        <taxon>Viridiplantae</taxon>
        <taxon>Streptophyta</taxon>
        <taxon>Embryophyta</taxon>
        <taxon>Tracheophyta</taxon>
        <taxon>Spermatophyta</taxon>
        <taxon>Magnoliopsida</taxon>
        <taxon>Ranunculales</taxon>
        <taxon>Menispermaceae</taxon>
        <taxon>Menispermoideae</taxon>
        <taxon>Cissampelideae</taxon>
        <taxon>Stephania</taxon>
    </lineage>
</organism>
<dbReference type="EMBL" id="JBBNAG010000013">
    <property type="protein sequence ID" value="KAK9083115.1"/>
    <property type="molecule type" value="Genomic_DNA"/>
</dbReference>
<comment type="caution">
    <text evidence="1">The sequence shown here is derived from an EMBL/GenBank/DDBJ whole genome shotgun (WGS) entry which is preliminary data.</text>
</comment>
<evidence type="ECO:0000313" key="1">
    <source>
        <dbReference type="EMBL" id="KAK9083115.1"/>
    </source>
</evidence>
<protein>
    <submittedName>
        <fullName evidence="1">Uncharacterized protein</fullName>
    </submittedName>
</protein>
<name>A0AAP0HHS6_9MAGN</name>
<gene>
    <name evidence="1" type="ORF">Scep_029586</name>
</gene>
<sequence>MYWQSLGGVQDVCAGHSADESTEDCEVHRALRGAAIDEGLGDRVVRRWGRARFGSRLEKMTMMEIKMKMRGILEGLGFRGLRFGDAIVGA</sequence>
<keyword evidence="2" id="KW-1185">Reference proteome</keyword>
<accession>A0AAP0HHS6</accession>